<keyword evidence="6" id="KW-0732">Signal</keyword>
<organism evidence="8 9">
    <name type="scientific">Bombyx mori</name>
    <name type="common">Silk moth</name>
    <dbReference type="NCBI Taxonomy" id="7091"/>
    <lineage>
        <taxon>Eukaryota</taxon>
        <taxon>Metazoa</taxon>
        <taxon>Ecdysozoa</taxon>
        <taxon>Arthropoda</taxon>
        <taxon>Hexapoda</taxon>
        <taxon>Insecta</taxon>
        <taxon>Pterygota</taxon>
        <taxon>Neoptera</taxon>
        <taxon>Endopterygota</taxon>
        <taxon>Lepidoptera</taxon>
        <taxon>Glossata</taxon>
        <taxon>Ditrysia</taxon>
        <taxon>Bombycoidea</taxon>
        <taxon>Bombycidae</taxon>
        <taxon>Bombycinae</taxon>
        <taxon>Bombyx</taxon>
    </lineage>
</organism>
<dbReference type="KEGG" id="bmor:101740835"/>
<evidence type="ECO:0000256" key="6">
    <source>
        <dbReference type="SAM" id="SignalP"/>
    </source>
</evidence>
<protein>
    <recommendedName>
        <fullName evidence="7">V-type proton ATPase subunit S1/VOA1 transmembrane domain-containing protein</fullName>
    </recommendedName>
</protein>
<evidence type="ECO:0000256" key="1">
    <source>
        <dbReference type="ARBA" id="ARBA00004167"/>
    </source>
</evidence>
<comment type="similarity">
    <text evidence="2">Belongs to the vacuolar ATPase subunit S1 family.</text>
</comment>
<evidence type="ECO:0000259" key="7">
    <source>
        <dbReference type="Pfam" id="PF20520"/>
    </source>
</evidence>
<keyword evidence="5" id="KW-0472">Membrane</keyword>
<dbReference type="PANTHER" id="PTHR12471">
    <property type="entry name" value="VACUOLAR ATP SYNTHASE SUBUNIT S1"/>
    <property type="match status" value="1"/>
</dbReference>
<evidence type="ECO:0000313" key="9">
    <source>
        <dbReference type="Proteomes" id="UP000005204"/>
    </source>
</evidence>
<accession>A0A8R2AQJ7</accession>
<keyword evidence="3" id="KW-0812">Transmembrane</keyword>
<evidence type="ECO:0000256" key="3">
    <source>
        <dbReference type="ARBA" id="ARBA00022692"/>
    </source>
</evidence>
<dbReference type="Proteomes" id="UP000005204">
    <property type="component" value="Unassembled WGS sequence"/>
</dbReference>
<evidence type="ECO:0000313" key="8">
    <source>
        <dbReference type="EnsemblMetazoa" id="XP_004931116.2"/>
    </source>
</evidence>
<proteinExistence type="inferred from homology"/>
<feature type="domain" description="V-type proton ATPase subunit S1/VOA1 transmembrane" evidence="7">
    <location>
        <begin position="356"/>
        <end position="394"/>
    </location>
</feature>
<name>A0A8R2AQJ7_BOMMO</name>
<dbReference type="PANTHER" id="PTHR12471:SF7">
    <property type="entry name" value="V-TYPE PROTON ATPASE SUBUNIT S1"/>
    <property type="match status" value="1"/>
</dbReference>
<feature type="chain" id="PRO_5035803131" description="V-type proton ATPase subunit S1/VOA1 transmembrane domain-containing protein" evidence="6">
    <location>
        <begin position="19"/>
        <end position="405"/>
    </location>
</feature>
<dbReference type="GO" id="GO:0030641">
    <property type="term" value="P:regulation of cellular pH"/>
    <property type="evidence" value="ECO:0007669"/>
    <property type="project" value="TreeGrafter"/>
</dbReference>
<dbReference type="EnsemblMetazoa" id="XM_004931059.4">
    <property type="protein sequence ID" value="XP_004931116.2"/>
    <property type="gene ID" value="LOC101740835"/>
</dbReference>
<keyword evidence="9" id="KW-1185">Reference proteome</keyword>
<dbReference type="InterPro" id="IPR046756">
    <property type="entry name" value="VAS1/VOA1_TM"/>
</dbReference>
<reference evidence="8" key="2">
    <citation type="submission" date="2022-06" db="UniProtKB">
        <authorList>
            <consortium name="EnsemblMetazoa"/>
        </authorList>
    </citation>
    <scope>IDENTIFICATION</scope>
    <source>
        <strain evidence="8">p50T (Dazao)</strain>
    </source>
</reference>
<dbReference type="Pfam" id="PF20520">
    <property type="entry name" value="Ac45-VOA1_TM"/>
    <property type="match status" value="1"/>
</dbReference>
<dbReference type="RefSeq" id="XP_004931116.2">
    <property type="nucleotide sequence ID" value="XM_004931059.5"/>
</dbReference>
<keyword evidence="4" id="KW-1133">Transmembrane helix</keyword>
<evidence type="ECO:0000256" key="2">
    <source>
        <dbReference type="ARBA" id="ARBA00009037"/>
    </source>
</evidence>
<dbReference type="GO" id="GO:0033176">
    <property type="term" value="C:proton-transporting V-type ATPase complex"/>
    <property type="evidence" value="ECO:0007669"/>
    <property type="project" value="TreeGrafter"/>
</dbReference>
<sequence length="405" mass="45956">MKVLKLNLIIILIHVCCGHKDVLPTFLLDHSNVLKDIDIPPNPFSTMSSAKFADIIRETIKRTEGIIIFVEELLSFEEITAKDKLGTPFTHLRRGLIERKVKFFPAVFEPYKVLAQIFHSLHYNTFHLDSAYNLSLKSASYIYVFFNDYENETRTMALRRHDTIIRDVYMNMQELQRGPIVAFYTGKTNPAVIEKPRFISIEPMPSVNNLDVTVVSEGAMFRFSGVTVATPTRRATFNQMPVVAEETWSRNKLSTKVAYTDFELLFNFDLTRQDEWVLENIALLEAGEEVGRTNVFAKAPWNWSYACGEPLQIVNTRDGSSIAIPRYRIQPLGPSIILRNGSSSNVTFGPTVNCCPYFSVPILSCLAISLLCLMFLAQGITVLFNCASNSKFDDPHNPPLVYETQ</sequence>
<evidence type="ECO:0000256" key="4">
    <source>
        <dbReference type="ARBA" id="ARBA00022989"/>
    </source>
</evidence>
<dbReference type="AlphaFoldDB" id="A0A8R2AQJ7"/>
<dbReference type="GO" id="GO:0001671">
    <property type="term" value="F:ATPase activator activity"/>
    <property type="evidence" value="ECO:0007669"/>
    <property type="project" value="TreeGrafter"/>
</dbReference>
<reference evidence="9" key="1">
    <citation type="journal article" date="2008" name="Insect Biochem. Mol. Biol.">
        <title>The genome of a lepidopteran model insect, the silkworm Bombyx mori.</title>
        <authorList>
            <consortium name="International Silkworm Genome Consortium"/>
        </authorList>
    </citation>
    <scope>NUCLEOTIDE SEQUENCE [LARGE SCALE GENOMIC DNA]</scope>
    <source>
        <strain evidence="9">p50T</strain>
    </source>
</reference>
<evidence type="ECO:0000256" key="5">
    <source>
        <dbReference type="ARBA" id="ARBA00023136"/>
    </source>
</evidence>
<dbReference type="InterPro" id="IPR008388">
    <property type="entry name" value="Ac45_acc_su"/>
</dbReference>
<comment type="subcellular location">
    <subcellularLocation>
        <location evidence="1">Membrane</location>
        <topology evidence="1">Single-pass membrane protein</topology>
    </subcellularLocation>
</comment>
<feature type="signal peptide" evidence="6">
    <location>
        <begin position="1"/>
        <end position="18"/>
    </location>
</feature>
<dbReference type="GeneID" id="101740835"/>